<keyword evidence="2" id="KW-1185">Reference proteome</keyword>
<evidence type="ECO:0000313" key="1">
    <source>
        <dbReference type="EMBL" id="KAL1518682.1"/>
    </source>
</evidence>
<reference evidence="1 2" key="1">
    <citation type="journal article" date="2024" name="Science">
        <title>Giant polyketide synthase enzymes in the biosynthesis of giant marine polyether toxins.</title>
        <authorList>
            <person name="Fallon T.R."/>
            <person name="Shende V.V."/>
            <person name="Wierzbicki I.H."/>
            <person name="Pendleton A.L."/>
            <person name="Watervoot N.F."/>
            <person name="Auber R.P."/>
            <person name="Gonzalez D.J."/>
            <person name="Wisecaver J.H."/>
            <person name="Moore B.S."/>
        </authorList>
    </citation>
    <scope>NUCLEOTIDE SEQUENCE [LARGE SCALE GENOMIC DNA]</scope>
    <source>
        <strain evidence="1 2">12B1</strain>
    </source>
</reference>
<sequence length="285" mass="30510">MPPHHRLTPASPTSPPAVDKEAWLDEQYELPPWSRTLSGWRHRFVLPFPLCLPDGGPTLQIGQRPVASAAHADEAGGCADGLATGSTVWDAGVVLAAYVYRTYGRMGGGRRLCLDLGAGTGVVGLAAAASGAFGHVVLTDMPSVLPLTRSNVEANAEAVRPARVSVAQLRWDSAADLTAGAAYGPFDLLVGGDLLYRPQVVAPLLHALRVLVQAQTVVILAASIQHSPETLRLFVDEASAHFKVELLPFEVQPQECASREVRLLRLSLDVNKTRQRRARAAVRDV</sequence>
<dbReference type="EMBL" id="JBGBPQ010000010">
    <property type="protein sequence ID" value="KAL1518682.1"/>
    <property type="molecule type" value="Genomic_DNA"/>
</dbReference>
<dbReference type="SUPFAM" id="SSF53335">
    <property type="entry name" value="S-adenosyl-L-methionine-dependent methyltransferases"/>
    <property type="match status" value="1"/>
</dbReference>
<evidence type="ECO:0000313" key="2">
    <source>
        <dbReference type="Proteomes" id="UP001515480"/>
    </source>
</evidence>
<dbReference type="Pfam" id="PF10294">
    <property type="entry name" value="Methyltransf_16"/>
    <property type="match status" value="1"/>
</dbReference>
<protein>
    <recommendedName>
        <fullName evidence="3">Calmodulin-lysine N-methyltransferase</fullName>
    </recommendedName>
</protein>
<accession>A0AB34JC31</accession>
<name>A0AB34JC31_PRYPA</name>
<comment type="caution">
    <text evidence="1">The sequence shown here is derived from an EMBL/GenBank/DDBJ whole genome shotgun (WGS) entry which is preliminary data.</text>
</comment>
<dbReference type="Gene3D" id="3.40.50.150">
    <property type="entry name" value="Vaccinia Virus protein VP39"/>
    <property type="match status" value="1"/>
</dbReference>
<evidence type="ECO:0008006" key="3">
    <source>
        <dbReference type="Google" id="ProtNLM"/>
    </source>
</evidence>
<dbReference type="PANTHER" id="PTHR14614:SF109">
    <property type="entry name" value="RIBOSOMAL LYSINE N-METHYLTRANSFERASE 5"/>
    <property type="match status" value="1"/>
</dbReference>
<gene>
    <name evidence="1" type="ORF">AB1Y20_002969</name>
</gene>
<dbReference type="InterPro" id="IPR019410">
    <property type="entry name" value="Methyltransf_16"/>
</dbReference>
<organism evidence="1 2">
    <name type="scientific">Prymnesium parvum</name>
    <name type="common">Toxic golden alga</name>
    <dbReference type="NCBI Taxonomy" id="97485"/>
    <lineage>
        <taxon>Eukaryota</taxon>
        <taxon>Haptista</taxon>
        <taxon>Haptophyta</taxon>
        <taxon>Prymnesiophyceae</taxon>
        <taxon>Prymnesiales</taxon>
        <taxon>Prymnesiaceae</taxon>
        <taxon>Prymnesium</taxon>
    </lineage>
</organism>
<dbReference type="Proteomes" id="UP001515480">
    <property type="component" value="Unassembled WGS sequence"/>
</dbReference>
<dbReference type="PANTHER" id="PTHR14614">
    <property type="entry name" value="HEPATOCELLULAR CARCINOMA-ASSOCIATED ANTIGEN"/>
    <property type="match status" value="1"/>
</dbReference>
<dbReference type="InterPro" id="IPR029063">
    <property type="entry name" value="SAM-dependent_MTases_sf"/>
</dbReference>
<dbReference type="AlphaFoldDB" id="A0AB34JC31"/>
<proteinExistence type="predicted"/>